<feature type="compositionally biased region" description="Pro residues" evidence="1">
    <location>
        <begin position="62"/>
        <end position="76"/>
    </location>
</feature>
<evidence type="ECO:0000313" key="3">
    <source>
        <dbReference type="Proteomes" id="UP000245464"/>
    </source>
</evidence>
<accession>A0A317A484</accession>
<dbReference type="Proteomes" id="UP000245464">
    <property type="component" value="Chromosome 4"/>
</dbReference>
<protein>
    <submittedName>
        <fullName evidence="2">DUF4106 multi-domain protein</fullName>
    </submittedName>
</protein>
<organism evidence="2 3">
    <name type="scientific">Pyrenophora tritici-repentis</name>
    <dbReference type="NCBI Taxonomy" id="45151"/>
    <lineage>
        <taxon>Eukaryota</taxon>
        <taxon>Fungi</taxon>
        <taxon>Dikarya</taxon>
        <taxon>Ascomycota</taxon>
        <taxon>Pezizomycotina</taxon>
        <taxon>Dothideomycetes</taxon>
        <taxon>Pleosporomycetidae</taxon>
        <taxon>Pleosporales</taxon>
        <taxon>Pleosporineae</taxon>
        <taxon>Pleosporaceae</taxon>
        <taxon>Pyrenophora</taxon>
    </lineage>
</organism>
<dbReference type="KEGG" id="ptrr:6342578"/>
<feature type="compositionally biased region" description="Acidic residues" evidence="1">
    <location>
        <begin position="151"/>
        <end position="161"/>
    </location>
</feature>
<evidence type="ECO:0000256" key="1">
    <source>
        <dbReference type="SAM" id="MobiDB-lite"/>
    </source>
</evidence>
<sequence length="186" mass="20345">MHACSKRKVTQSNDSIRRQGHTNPRHRFDPPKSQTPCHHYPPRQPVCQKLQDIRQHQRRSSPPTPPPPAAELPKPPLSHRTPKPSLSFRSRDKPSPGTPPSRPRGMTFPHGSGGGGSGHAMHSSSSHKTLRGMPQTPTPDRSLVDSCLKENEEDANGEDADSVVSFTPSTGGKNIAHWFSGLLGRS</sequence>
<reference evidence="2" key="1">
    <citation type="journal article" date="2018" name="BMC Genomics">
        <title>Comparative genomics of the wheat fungal pathogen Pyrenophora tritici-repentis reveals chromosomal variations and genome plasticity.</title>
        <authorList>
            <person name="Moolhuijzen P."/>
            <person name="See P.T."/>
            <person name="Hane J.K."/>
            <person name="Shi G."/>
            <person name="Liu Z."/>
            <person name="Oliver R.P."/>
            <person name="Moffat C.S."/>
        </authorList>
    </citation>
    <scope>NUCLEOTIDE SEQUENCE [LARGE SCALE GENOMIC DNA]</scope>
    <source>
        <strain evidence="2">M4</strain>
    </source>
</reference>
<name>A0A317A484_9PLEO</name>
<feature type="region of interest" description="Disordered" evidence="1">
    <location>
        <begin position="1"/>
        <end position="171"/>
    </location>
</feature>
<dbReference type="RefSeq" id="XP_001934673.2">
    <property type="nucleotide sequence ID" value="XM_001934638.2"/>
</dbReference>
<dbReference type="AlphaFoldDB" id="A0A317A484"/>
<dbReference type="EMBL" id="NQIK02000004">
    <property type="protein sequence ID" value="KAF7571402.1"/>
    <property type="molecule type" value="Genomic_DNA"/>
</dbReference>
<evidence type="ECO:0000313" key="2">
    <source>
        <dbReference type="EMBL" id="KAF7571402.1"/>
    </source>
</evidence>
<proteinExistence type="predicted"/>
<dbReference type="GeneID" id="6342578"/>
<comment type="caution">
    <text evidence="2">The sequence shown here is derived from an EMBL/GenBank/DDBJ whole genome shotgun (WGS) entry which is preliminary data.</text>
</comment>
<gene>
    <name evidence="2" type="ORF">PtrM4_089020</name>
</gene>